<feature type="transmembrane region" description="Helical" evidence="1">
    <location>
        <begin position="272"/>
        <end position="305"/>
    </location>
</feature>
<evidence type="ECO:0000313" key="2">
    <source>
        <dbReference type="EMBL" id="KAK2149904.1"/>
    </source>
</evidence>
<gene>
    <name evidence="2" type="ORF">LSH36_432g01020</name>
</gene>
<keyword evidence="1" id="KW-0812">Transmembrane</keyword>
<feature type="transmembrane region" description="Helical" evidence="1">
    <location>
        <begin position="196"/>
        <end position="215"/>
    </location>
</feature>
<feature type="transmembrane region" description="Helical" evidence="1">
    <location>
        <begin position="84"/>
        <end position="105"/>
    </location>
</feature>
<sequence length="379" mass="42568">MAPIRPSCLIYIQLFASWLLLFGSTVLLCVVPESAVFYGLSNQLNNVDNIVIFGLIVVIEGVILIILLSIATQLISRYGHMTSALGLIHVVVDPGLVTIIAVPVLTTRGLTSAHTINICSRGHYSKSQNSTVLPSGECQHELVERLLVASNMTRNGMQTGDDYGHIMNYWQISLHNLLLLPILLRLMRYQWKMPTAICLQSTIYIALQAIDIASMETYIFHGQRSQFGNGFMDHVIVFWIIVIGISTTALTLACTAILTPPMYLGVRINARYMIVCLTIGCMFCDVPFIIIRLLVMTTTMMIGMIDVMEMAEEGGRPQTSGLFDVFFVKNVVSVVLLLCYSVRRIRRRRQRTYEGQREDNDTLRMISDAEREDTIDDFT</sequence>
<keyword evidence="1" id="KW-1133">Transmembrane helix</keyword>
<feature type="transmembrane region" description="Helical" evidence="1">
    <location>
        <begin position="325"/>
        <end position="342"/>
    </location>
</feature>
<evidence type="ECO:0000313" key="3">
    <source>
        <dbReference type="Proteomes" id="UP001208570"/>
    </source>
</evidence>
<organism evidence="2 3">
    <name type="scientific">Paralvinella palmiformis</name>
    <dbReference type="NCBI Taxonomy" id="53620"/>
    <lineage>
        <taxon>Eukaryota</taxon>
        <taxon>Metazoa</taxon>
        <taxon>Spiralia</taxon>
        <taxon>Lophotrochozoa</taxon>
        <taxon>Annelida</taxon>
        <taxon>Polychaeta</taxon>
        <taxon>Sedentaria</taxon>
        <taxon>Canalipalpata</taxon>
        <taxon>Terebellida</taxon>
        <taxon>Terebelliformia</taxon>
        <taxon>Alvinellidae</taxon>
        <taxon>Paralvinella</taxon>
    </lineage>
</organism>
<proteinExistence type="predicted"/>
<protein>
    <submittedName>
        <fullName evidence="2">Uncharacterized protein</fullName>
    </submittedName>
</protein>
<dbReference type="EMBL" id="JAODUP010000432">
    <property type="protein sequence ID" value="KAK2149904.1"/>
    <property type="molecule type" value="Genomic_DNA"/>
</dbReference>
<name>A0AAD9N0N4_9ANNE</name>
<comment type="caution">
    <text evidence="2">The sequence shown here is derived from an EMBL/GenBank/DDBJ whole genome shotgun (WGS) entry which is preliminary data.</text>
</comment>
<dbReference type="AlphaFoldDB" id="A0AAD9N0N4"/>
<feature type="transmembrane region" description="Helical" evidence="1">
    <location>
        <begin position="166"/>
        <end position="184"/>
    </location>
</feature>
<evidence type="ECO:0000256" key="1">
    <source>
        <dbReference type="SAM" id="Phobius"/>
    </source>
</evidence>
<accession>A0AAD9N0N4</accession>
<keyword evidence="3" id="KW-1185">Reference proteome</keyword>
<feature type="transmembrane region" description="Helical" evidence="1">
    <location>
        <begin position="12"/>
        <end position="38"/>
    </location>
</feature>
<dbReference type="Proteomes" id="UP001208570">
    <property type="component" value="Unassembled WGS sequence"/>
</dbReference>
<feature type="transmembrane region" description="Helical" evidence="1">
    <location>
        <begin position="235"/>
        <end position="260"/>
    </location>
</feature>
<feature type="transmembrane region" description="Helical" evidence="1">
    <location>
        <begin position="50"/>
        <end position="72"/>
    </location>
</feature>
<keyword evidence="1" id="KW-0472">Membrane</keyword>
<reference evidence="2" key="1">
    <citation type="journal article" date="2023" name="Mol. Biol. Evol.">
        <title>Third-Generation Sequencing Reveals the Adaptive Role of the Epigenome in Three Deep-Sea Polychaetes.</title>
        <authorList>
            <person name="Perez M."/>
            <person name="Aroh O."/>
            <person name="Sun Y."/>
            <person name="Lan Y."/>
            <person name="Juniper S.K."/>
            <person name="Young C.R."/>
            <person name="Angers B."/>
            <person name="Qian P.Y."/>
        </authorList>
    </citation>
    <scope>NUCLEOTIDE SEQUENCE</scope>
    <source>
        <strain evidence="2">P08H-3</strain>
    </source>
</reference>